<evidence type="ECO:0000256" key="6">
    <source>
        <dbReference type="ARBA" id="ARBA00023136"/>
    </source>
</evidence>
<dbReference type="NCBIfam" id="TIGR00711">
    <property type="entry name" value="efflux_EmrB"/>
    <property type="match status" value="1"/>
</dbReference>
<dbReference type="InterPro" id="IPR020846">
    <property type="entry name" value="MFS_dom"/>
</dbReference>
<evidence type="ECO:0000256" key="7">
    <source>
        <dbReference type="SAM" id="MobiDB-lite"/>
    </source>
</evidence>
<feature type="transmembrane region" description="Helical" evidence="8">
    <location>
        <begin position="312"/>
        <end position="330"/>
    </location>
</feature>
<comment type="caution">
    <text evidence="10">The sequence shown here is derived from an EMBL/GenBank/DDBJ whole genome shotgun (WGS) entry which is preliminary data.</text>
</comment>
<dbReference type="EMBL" id="JBIAZU010000002">
    <property type="protein sequence ID" value="MFF5290022.1"/>
    <property type="molecule type" value="Genomic_DNA"/>
</dbReference>
<evidence type="ECO:0000313" key="11">
    <source>
        <dbReference type="Proteomes" id="UP001602245"/>
    </source>
</evidence>
<feature type="transmembrane region" description="Helical" evidence="8">
    <location>
        <begin position="171"/>
        <end position="192"/>
    </location>
</feature>
<accession>A0ABW6W9N9</accession>
<feature type="transmembrane region" description="Helical" evidence="8">
    <location>
        <begin position="108"/>
        <end position="129"/>
    </location>
</feature>
<feature type="transmembrane region" description="Helical" evidence="8">
    <location>
        <begin position="271"/>
        <end position="292"/>
    </location>
</feature>
<protein>
    <submittedName>
        <fullName evidence="10">DHA2 family efflux MFS transporter permease subunit</fullName>
    </submittedName>
</protein>
<evidence type="ECO:0000256" key="5">
    <source>
        <dbReference type="ARBA" id="ARBA00022989"/>
    </source>
</evidence>
<dbReference type="Gene3D" id="1.20.1720.10">
    <property type="entry name" value="Multidrug resistance protein D"/>
    <property type="match status" value="1"/>
</dbReference>
<keyword evidence="3" id="KW-1003">Cell membrane</keyword>
<keyword evidence="5 8" id="KW-1133">Transmembrane helix</keyword>
<evidence type="ECO:0000256" key="3">
    <source>
        <dbReference type="ARBA" id="ARBA00022475"/>
    </source>
</evidence>
<dbReference type="InterPro" id="IPR011701">
    <property type="entry name" value="MFS"/>
</dbReference>
<feature type="transmembrane region" description="Helical" evidence="8">
    <location>
        <begin position="230"/>
        <end position="251"/>
    </location>
</feature>
<keyword evidence="2" id="KW-0813">Transport</keyword>
<dbReference type="InterPro" id="IPR004638">
    <property type="entry name" value="EmrB-like"/>
</dbReference>
<reference evidence="10 11" key="1">
    <citation type="submission" date="2024-10" db="EMBL/GenBank/DDBJ databases">
        <title>The Natural Products Discovery Center: Release of the First 8490 Sequenced Strains for Exploring Actinobacteria Biosynthetic Diversity.</title>
        <authorList>
            <person name="Kalkreuter E."/>
            <person name="Kautsar S.A."/>
            <person name="Yang D."/>
            <person name="Bader C.D."/>
            <person name="Teijaro C.N."/>
            <person name="Fluegel L."/>
            <person name="Davis C.M."/>
            <person name="Simpson J.R."/>
            <person name="Lauterbach L."/>
            <person name="Steele A.D."/>
            <person name="Gui C."/>
            <person name="Meng S."/>
            <person name="Li G."/>
            <person name="Viehrig K."/>
            <person name="Ye F."/>
            <person name="Su P."/>
            <person name="Kiefer A.F."/>
            <person name="Nichols A."/>
            <person name="Cepeda A.J."/>
            <person name="Yan W."/>
            <person name="Fan B."/>
            <person name="Jiang Y."/>
            <person name="Adhikari A."/>
            <person name="Zheng C.-J."/>
            <person name="Schuster L."/>
            <person name="Cowan T.M."/>
            <person name="Smanski M.J."/>
            <person name="Chevrette M.G."/>
            <person name="De Carvalho L.P.S."/>
            <person name="Shen B."/>
        </authorList>
    </citation>
    <scope>NUCLEOTIDE SEQUENCE [LARGE SCALE GENOMIC DNA]</scope>
    <source>
        <strain evidence="10 11">NPDC000087</strain>
    </source>
</reference>
<feature type="transmembrane region" description="Helical" evidence="8">
    <location>
        <begin position="337"/>
        <end position="354"/>
    </location>
</feature>
<dbReference type="PANTHER" id="PTHR23501:SF197">
    <property type="entry name" value="COMD"/>
    <property type="match status" value="1"/>
</dbReference>
<dbReference type="PROSITE" id="PS50850">
    <property type="entry name" value="MFS"/>
    <property type="match status" value="1"/>
</dbReference>
<evidence type="ECO:0000256" key="4">
    <source>
        <dbReference type="ARBA" id="ARBA00022692"/>
    </source>
</evidence>
<dbReference type="SUPFAM" id="SSF103473">
    <property type="entry name" value="MFS general substrate transporter"/>
    <property type="match status" value="1"/>
</dbReference>
<evidence type="ECO:0000259" key="9">
    <source>
        <dbReference type="PROSITE" id="PS50850"/>
    </source>
</evidence>
<dbReference type="InterPro" id="IPR036259">
    <property type="entry name" value="MFS_trans_sf"/>
</dbReference>
<feature type="transmembrane region" description="Helical" evidence="8">
    <location>
        <begin position="366"/>
        <end position="386"/>
    </location>
</feature>
<feature type="transmembrane region" description="Helical" evidence="8">
    <location>
        <begin position="82"/>
        <end position="102"/>
    </location>
</feature>
<feature type="compositionally biased region" description="Pro residues" evidence="7">
    <location>
        <begin position="660"/>
        <end position="669"/>
    </location>
</feature>
<feature type="transmembrane region" description="Helical" evidence="8">
    <location>
        <begin position="398"/>
        <end position="422"/>
    </location>
</feature>
<evidence type="ECO:0000313" key="10">
    <source>
        <dbReference type="EMBL" id="MFF5290022.1"/>
    </source>
</evidence>
<dbReference type="PANTHER" id="PTHR23501">
    <property type="entry name" value="MAJOR FACILITATOR SUPERFAMILY"/>
    <property type="match status" value="1"/>
</dbReference>
<evidence type="ECO:0000256" key="1">
    <source>
        <dbReference type="ARBA" id="ARBA00004651"/>
    </source>
</evidence>
<dbReference type="Gene3D" id="1.20.1250.20">
    <property type="entry name" value="MFS general substrate transporter like domains"/>
    <property type="match status" value="1"/>
</dbReference>
<feature type="region of interest" description="Disordered" evidence="7">
    <location>
        <begin position="657"/>
        <end position="679"/>
    </location>
</feature>
<keyword evidence="11" id="KW-1185">Reference proteome</keyword>
<feature type="domain" description="Major facilitator superfamily (MFS) profile" evidence="9">
    <location>
        <begin position="18"/>
        <end position="495"/>
    </location>
</feature>
<dbReference type="CDD" id="cd17502">
    <property type="entry name" value="MFS_Azr1_MDR_like"/>
    <property type="match status" value="1"/>
</dbReference>
<dbReference type="PRINTS" id="PR01036">
    <property type="entry name" value="TCRTETB"/>
</dbReference>
<feature type="transmembrane region" description="Helical" evidence="8">
    <location>
        <begin position="469"/>
        <end position="491"/>
    </location>
</feature>
<gene>
    <name evidence="10" type="ORF">ACFY35_11310</name>
</gene>
<sequence length="679" mass="70782">MTVATPAPAIGRRQMNLVFVTVLLGILLSALDQTIVSTALPTIVGDLGGASHLSWVVSSYLLADTVATVLAGKFGDLFSRKLVFQISAGLFVGASAACGFAGSMTWLIAWRAVQGVGAGGLAVTATALIADVIPLRERGKYQGALGAVFGVTTVLGPLAGGLFTDHLSWRWAFYINLPLGLAVIALASATLPRRRAEGRVRIDYLGILLVSLGTAGLTLALSWGGTQYPWGSGTIIGLFAGSVVALALFVLAESRAEDPILPLRLFRRSVFTISVILAFIVGFAMLGAMTFLPTYLQYVKGVSATDSGVRTLPLVMGLLVTSIGSGVVVSRTGRYKVFPIVGTLVMALGLYLLSRLDAGTGTLITSLDMLVLGAGIGLCMQVLTIIVQNTADFRDLGVATSAVTFFRTLGSSFGVAIFGTIYSNALGTRLAAAFAETGGLTPAAVATPKLLHSHPPEQIAPIVDAYAEALHVVFLAAVPVALAAFVLALFLKQVPLRDSSRAGAGDVGGGFGMPDSADSSVQLQTAIARLIRSQRPERLAALREASGSELDTANGWCVGQVHVRERLDRDTSLRAIAHRVRVPGAVLWPAFTAAIAAGYLAGTEDRLTVTPLGRTELERLVAAVRAWLAAELADWGADDDAQLRAALTALARRLVDDDPQPLPAAPEGPPMAVAGSPRA</sequence>
<keyword evidence="6 8" id="KW-0472">Membrane</keyword>
<organism evidence="10 11">
    <name type="scientific">Paractinoplanes globisporus</name>
    <dbReference type="NCBI Taxonomy" id="113565"/>
    <lineage>
        <taxon>Bacteria</taxon>
        <taxon>Bacillati</taxon>
        <taxon>Actinomycetota</taxon>
        <taxon>Actinomycetes</taxon>
        <taxon>Micromonosporales</taxon>
        <taxon>Micromonosporaceae</taxon>
        <taxon>Paractinoplanes</taxon>
    </lineage>
</organism>
<dbReference type="Pfam" id="PF07690">
    <property type="entry name" value="MFS_1"/>
    <property type="match status" value="1"/>
</dbReference>
<proteinExistence type="predicted"/>
<feature type="transmembrane region" description="Helical" evidence="8">
    <location>
        <begin position="141"/>
        <end position="159"/>
    </location>
</feature>
<evidence type="ECO:0000256" key="8">
    <source>
        <dbReference type="SAM" id="Phobius"/>
    </source>
</evidence>
<evidence type="ECO:0000256" key="2">
    <source>
        <dbReference type="ARBA" id="ARBA00022448"/>
    </source>
</evidence>
<feature type="transmembrane region" description="Helical" evidence="8">
    <location>
        <begin position="53"/>
        <end position="70"/>
    </location>
</feature>
<comment type="subcellular location">
    <subcellularLocation>
        <location evidence="1">Cell membrane</location>
        <topology evidence="1">Multi-pass membrane protein</topology>
    </subcellularLocation>
</comment>
<keyword evidence="4 8" id="KW-0812">Transmembrane</keyword>
<name>A0ABW6W9N9_9ACTN</name>
<feature type="transmembrane region" description="Helical" evidence="8">
    <location>
        <begin position="204"/>
        <end position="224"/>
    </location>
</feature>
<dbReference type="Proteomes" id="UP001602245">
    <property type="component" value="Unassembled WGS sequence"/>
</dbReference>
<dbReference type="RefSeq" id="WP_020511442.1">
    <property type="nucleotide sequence ID" value="NZ_JBIAZU010000002.1"/>
</dbReference>